<dbReference type="EMBL" id="JQCQ01000029">
    <property type="protein sequence ID" value="KRO23522.1"/>
    <property type="molecule type" value="Genomic_DNA"/>
</dbReference>
<dbReference type="AlphaFoldDB" id="A0A0R2NF86"/>
<feature type="active site" description="Nucleophile" evidence="6">
    <location>
        <position position="172"/>
    </location>
</feature>
<dbReference type="GO" id="GO:0018104">
    <property type="term" value="P:peptidoglycan-protein cross-linking"/>
    <property type="evidence" value="ECO:0007669"/>
    <property type="project" value="TreeGrafter"/>
</dbReference>
<evidence type="ECO:0000256" key="7">
    <source>
        <dbReference type="SAM" id="MobiDB-lite"/>
    </source>
</evidence>
<comment type="caution">
    <text evidence="9">The sequence shown here is derived from an EMBL/GenBank/DDBJ whole genome shotgun (WGS) entry which is preliminary data.</text>
</comment>
<feature type="region of interest" description="Disordered" evidence="7">
    <location>
        <begin position="1"/>
        <end position="70"/>
    </location>
</feature>
<feature type="active site" description="Proton donor/acceptor" evidence="6">
    <location>
        <position position="145"/>
    </location>
</feature>
<gene>
    <name evidence="9" type="ORF">IV88_GL000919</name>
</gene>
<evidence type="ECO:0000256" key="2">
    <source>
        <dbReference type="ARBA" id="ARBA00022679"/>
    </source>
</evidence>
<keyword evidence="2" id="KW-0808">Transferase</keyword>
<evidence type="ECO:0000256" key="6">
    <source>
        <dbReference type="PROSITE-ProRule" id="PRU01373"/>
    </source>
</evidence>
<dbReference type="GO" id="GO:0005576">
    <property type="term" value="C:extracellular region"/>
    <property type="evidence" value="ECO:0007669"/>
    <property type="project" value="TreeGrafter"/>
</dbReference>
<protein>
    <recommendedName>
        <fullName evidence="8">L,D-TPase catalytic domain-containing protein</fullName>
    </recommendedName>
</protein>
<dbReference type="PANTHER" id="PTHR30582">
    <property type="entry name" value="L,D-TRANSPEPTIDASE"/>
    <property type="match status" value="1"/>
</dbReference>
<dbReference type="InterPro" id="IPR038063">
    <property type="entry name" value="Transpep_catalytic_dom"/>
</dbReference>
<dbReference type="UniPathway" id="UPA00219"/>
<evidence type="ECO:0000256" key="3">
    <source>
        <dbReference type="ARBA" id="ARBA00022960"/>
    </source>
</evidence>
<feature type="domain" description="L,D-TPase catalytic" evidence="8">
    <location>
        <begin position="72"/>
        <end position="196"/>
    </location>
</feature>
<comment type="pathway">
    <text evidence="1 6">Cell wall biogenesis; peptidoglycan biosynthesis.</text>
</comment>
<dbReference type="GO" id="GO:0071972">
    <property type="term" value="F:peptidoglycan L,D-transpeptidase activity"/>
    <property type="evidence" value="ECO:0007669"/>
    <property type="project" value="TreeGrafter"/>
</dbReference>
<name>A0A0R2NF86_9LACO</name>
<dbReference type="Proteomes" id="UP000051249">
    <property type="component" value="Unassembled WGS sequence"/>
</dbReference>
<keyword evidence="3 6" id="KW-0133">Cell shape</keyword>
<dbReference type="PANTHER" id="PTHR30582:SF2">
    <property type="entry name" value="L,D-TRANSPEPTIDASE YCIB-RELATED"/>
    <property type="match status" value="1"/>
</dbReference>
<evidence type="ECO:0000313" key="10">
    <source>
        <dbReference type="Proteomes" id="UP000051249"/>
    </source>
</evidence>
<evidence type="ECO:0000313" key="9">
    <source>
        <dbReference type="EMBL" id="KRO23522.1"/>
    </source>
</evidence>
<keyword evidence="4 6" id="KW-0573">Peptidoglycan synthesis</keyword>
<reference evidence="9 10" key="1">
    <citation type="journal article" date="2015" name="Genome Announc.">
        <title>Expanding the biotechnology potential of lactobacilli through comparative genomics of 213 strains and associated genera.</title>
        <authorList>
            <person name="Sun Z."/>
            <person name="Harris H.M."/>
            <person name="McCann A."/>
            <person name="Guo C."/>
            <person name="Argimon S."/>
            <person name="Zhang W."/>
            <person name="Yang X."/>
            <person name="Jeffery I.B."/>
            <person name="Cooney J.C."/>
            <person name="Kagawa T.F."/>
            <person name="Liu W."/>
            <person name="Song Y."/>
            <person name="Salvetti E."/>
            <person name="Wrobel A."/>
            <person name="Rasinkangas P."/>
            <person name="Parkhill J."/>
            <person name="Rea M.C."/>
            <person name="O'Sullivan O."/>
            <person name="Ritari J."/>
            <person name="Douillard F.P."/>
            <person name="Paul Ross R."/>
            <person name="Yang R."/>
            <person name="Briner A.E."/>
            <person name="Felis G.E."/>
            <person name="de Vos W.M."/>
            <person name="Barrangou R."/>
            <person name="Klaenhammer T.R."/>
            <person name="Caufield P.W."/>
            <person name="Cui Y."/>
            <person name="Zhang H."/>
            <person name="O'Toole P.W."/>
        </authorList>
    </citation>
    <scope>NUCLEOTIDE SEQUENCE [LARGE SCALE GENOMIC DNA]</scope>
    <source>
        <strain evidence="9 10">DSM 23026</strain>
    </source>
</reference>
<dbReference type="CDD" id="cd16913">
    <property type="entry name" value="YkuD_like"/>
    <property type="match status" value="1"/>
</dbReference>
<dbReference type="InterPro" id="IPR005490">
    <property type="entry name" value="LD_TPept_cat_dom"/>
</dbReference>
<accession>A0A0R2NF86</accession>
<dbReference type="GO" id="GO:0071555">
    <property type="term" value="P:cell wall organization"/>
    <property type="evidence" value="ECO:0007669"/>
    <property type="project" value="UniProtKB-UniRule"/>
</dbReference>
<feature type="compositionally biased region" description="Basic and acidic residues" evidence="7">
    <location>
        <begin position="12"/>
        <end position="64"/>
    </location>
</feature>
<dbReference type="PATRIC" id="fig|480391.4.peg.934"/>
<dbReference type="InterPro" id="IPR050979">
    <property type="entry name" value="LD-transpeptidase"/>
</dbReference>
<dbReference type="Gene3D" id="2.40.440.10">
    <property type="entry name" value="L,D-transpeptidase catalytic domain-like"/>
    <property type="match status" value="1"/>
</dbReference>
<dbReference type="GO" id="GO:0016740">
    <property type="term" value="F:transferase activity"/>
    <property type="evidence" value="ECO:0007669"/>
    <property type="project" value="UniProtKB-KW"/>
</dbReference>
<evidence type="ECO:0000256" key="4">
    <source>
        <dbReference type="ARBA" id="ARBA00022984"/>
    </source>
</evidence>
<evidence type="ECO:0000259" key="8">
    <source>
        <dbReference type="PROSITE" id="PS52029"/>
    </source>
</evidence>
<keyword evidence="10" id="KW-1185">Reference proteome</keyword>
<dbReference type="Pfam" id="PF03734">
    <property type="entry name" value="YkuD"/>
    <property type="match status" value="1"/>
</dbReference>
<organism evidence="9 10">
    <name type="scientific">Pediococcus argentinicus</name>
    <dbReference type="NCBI Taxonomy" id="480391"/>
    <lineage>
        <taxon>Bacteria</taxon>
        <taxon>Bacillati</taxon>
        <taxon>Bacillota</taxon>
        <taxon>Bacilli</taxon>
        <taxon>Lactobacillales</taxon>
        <taxon>Lactobacillaceae</taxon>
        <taxon>Pediococcus</taxon>
    </lineage>
</organism>
<dbReference type="PROSITE" id="PS52029">
    <property type="entry name" value="LD_TPASE"/>
    <property type="match status" value="1"/>
</dbReference>
<sequence>MHGHHAAVAKATAHEAKVSQIDLPKDNKKSKSDLAADEDKNAPTKNGDSKSYDWKKSSENKPYPDPKLYPNLTLRVSITDQRVYVMDGTKKLYTMHASTGSKKSPTPTGTFHIQRERGKFFYNAQSKEGAKYYVSFKDHGIYLFHTVPTDQNGKYIPEEAEQLGKEANSHGCVRLAVPDAKWIYYHVTEGTKVEIH</sequence>
<evidence type="ECO:0000256" key="1">
    <source>
        <dbReference type="ARBA" id="ARBA00004752"/>
    </source>
</evidence>
<proteinExistence type="predicted"/>
<keyword evidence="5 6" id="KW-0961">Cell wall biogenesis/degradation</keyword>
<evidence type="ECO:0000256" key="5">
    <source>
        <dbReference type="ARBA" id="ARBA00023316"/>
    </source>
</evidence>
<dbReference type="SUPFAM" id="SSF141523">
    <property type="entry name" value="L,D-transpeptidase catalytic domain-like"/>
    <property type="match status" value="1"/>
</dbReference>
<dbReference type="GO" id="GO:0008360">
    <property type="term" value="P:regulation of cell shape"/>
    <property type="evidence" value="ECO:0007669"/>
    <property type="project" value="UniProtKB-UniRule"/>
</dbReference>